<feature type="region of interest" description="Disordered" evidence="2">
    <location>
        <begin position="1"/>
        <end position="23"/>
    </location>
</feature>
<dbReference type="Gene3D" id="1.10.8.270">
    <property type="entry name" value="putative rabgap domain of human tbc1 domain family member 14 like domains"/>
    <property type="match status" value="1"/>
</dbReference>
<dbReference type="AlphaFoldDB" id="A0A4Y7TPJ1"/>
<feature type="domain" description="Rab-GAP TBC" evidence="3">
    <location>
        <begin position="445"/>
        <end position="691"/>
    </location>
</feature>
<dbReference type="PANTHER" id="PTHR22957:SF502">
    <property type="entry name" value="SMALL G PROTEIN SIGNALING MODULATOR 2-RELATED"/>
    <property type="match status" value="1"/>
</dbReference>
<feature type="compositionally biased region" description="Polar residues" evidence="2">
    <location>
        <begin position="138"/>
        <end position="152"/>
    </location>
</feature>
<dbReference type="Pfam" id="PF00566">
    <property type="entry name" value="RabGAP-TBC"/>
    <property type="match status" value="1"/>
</dbReference>
<evidence type="ECO:0000313" key="5">
    <source>
        <dbReference type="Proteomes" id="UP000298030"/>
    </source>
</evidence>
<dbReference type="PROSITE" id="PS50086">
    <property type="entry name" value="TBC_RABGAP"/>
    <property type="match status" value="1"/>
</dbReference>
<name>A0A4Y7TPJ1_COPMI</name>
<dbReference type="SMART" id="SM00164">
    <property type="entry name" value="TBC"/>
    <property type="match status" value="1"/>
</dbReference>
<dbReference type="FunFam" id="1.10.472.80:FF:000077">
    <property type="entry name" value="TBC1 domain family member"/>
    <property type="match status" value="1"/>
</dbReference>
<evidence type="ECO:0000313" key="4">
    <source>
        <dbReference type="EMBL" id="TEB35864.1"/>
    </source>
</evidence>
<sequence>MVEIKHSEAAGAPAEPGHHDEEDRHRLLYSKSKVYVQPTAYARDNIPGFVALVKREATNPTYLLAWIPETLLNEKDVVLIDMPFQRPESYAFSVPLTSIYSLIVHPPSLSSWYGSIAINLINGDTLPTLHFHDDESHSFTLQSPHSSKSSVTAYPPPPTEGPSHVPKPINSWGGEDLLSRLRQYAHVLRSTLQPTLFLIDPSRADIEVHSTQLFADDAVDDILAQSSYANSHSPIPAHRRPRPLSSASNNNNNPYSQRSSVLHKSLASPPSSPSGSGPSSQARMALLQSFSNITRATRHAAQNILSHPLAKPIVPHLPDPVRSLVNANGEWGSWVEKGGMGEFESARVYLARWARIVAEEGERARRMEAQALPVLSNESKLEEENGSLGVFELLHSTANLPPPKATRDPTHPVTDAMWEGWFGEDGRPKIGVEEMRREVFRRGIVPKPSLRQKIWPFLLGVHEWDLTSDERDKAWNEKERQYYAIKDEWCGVPEVFDRQDTIEERHRIDVDCRRTDRTQPLFAAPAELATTDLDDESNEKAAHKRYSSVISPNMVEIGAQSPSNEHVDRMAAILLTYNFFEKELGYVQGMSDLCAPLYVVFAGNEEMTFWCFVQFMHQMKKNFLRDQSGMKQQLLTLQQLIEVMDPELFRHLEKTDGLNLFFCFRWVLIAFKREFPFDDVLRLWEVLWTDYYSGEFVLFVALAVLESHRDMILRYLVEFDEILKYCNELSMTIELDSTLAQAEVLFLSFAQIVADIDRRKAEEGLSTAWSSNGLRHRGALNAPLSAEDRSAQTLSRIQLSDDLRALLKTGH</sequence>
<evidence type="ECO:0000256" key="2">
    <source>
        <dbReference type="SAM" id="MobiDB-lite"/>
    </source>
</evidence>
<dbReference type="STRING" id="71717.A0A4Y7TPJ1"/>
<evidence type="ECO:0000256" key="1">
    <source>
        <dbReference type="ARBA" id="ARBA00022468"/>
    </source>
</evidence>
<accession>A0A4Y7TPJ1</accession>
<dbReference type="InterPro" id="IPR035969">
    <property type="entry name" value="Rab-GAP_TBC_sf"/>
</dbReference>
<feature type="region of interest" description="Disordered" evidence="2">
    <location>
        <begin position="137"/>
        <end position="170"/>
    </location>
</feature>
<dbReference type="GO" id="GO:0005096">
    <property type="term" value="F:GTPase activator activity"/>
    <property type="evidence" value="ECO:0007669"/>
    <property type="project" value="UniProtKB-KW"/>
</dbReference>
<dbReference type="OrthoDB" id="10264062at2759"/>
<feature type="region of interest" description="Disordered" evidence="2">
    <location>
        <begin position="230"/>
        <end position="281"/>
    </location>
</feature>
<evidence type="ECO:0000259" key="3">
    <source>
        <dbReference type="PROSITE" id="PS50086"/>
    </source>
</evidence>
<dbReference type="InterPro" id="IPR000195">
    <property type="entry name" value="Rab-GAP-TBC_dom"/>
</dbReference>
<dbReference type="Gene3D" id="1.10.472.80">
    <property type="entry name" value="Ypt/Rab-GAP domain of gyp1p, domain 3"/>
    <property type="match status" value="1"/>
</dbReference>
<dbReference type="Gene3D" id="2.30.29.230">
    <property type="match status" value="1"/>
</dbReference>
<dbReference type="SUPFAM" id="SSF47923">
    <property type="entry name" value="Ypt/Rab-GAP domain of gyp1p"/>
    <property type="match status" value="2"/>
</dbReference>
<dbReference type="Proteomes" id="UP000298030">
    <property type="component" value="Unassembled WGS sequence"/>
</dbReference>
<proteinExistence type="predicted"/>
<keyword evidence="1" id="KW-0343">GTPase activation</keyword>
<protein>
    <submittedName>
        <fullName evidence="4">GTPase-activating protein gyp7</fullName>
    </submittedName>
</protein>
<keyword evidence="5" id="KW-1185">Reference proteome</keyword>
<feature type="compositionally biased region" description="Low complexity" evidence="2">
    <location>
        <begin position="243"/>
        <end position="260"/>
    </location>
</feature>
<dbReference type="PANTHER" id="PTHR22957">
    <property type="entry name" value="TBC1 DOMAIN FAMILY MEMBER GTPASE-ACTIVATING PROTEIN"/>
    <property type="match status" value="1"/>
</dbReference>
<gene>
    <name evidence="4" type="ORF">FA13DRAFT_1752608</name>
</gene>
<reference evidence="4 5" key="1">
    <citation type="journal article" date="2019" name="Nat. Ecol. Evol.">
        <title>Megaphylogeny resolves global patterns of mushroom evolution.</title>
        <authorList>
            <person name="Varga T."/>
            <person name="Krizsan K."/>
            <person name="Foldi C."/>
            <person name="Dima B."/>
            <person name="Sanchez-Garcia M."/>
            <person name="Sanchez-Ramirez S."/>
            <person name="Szollosi G.J."/>
            <person name="Szarkandi J.G."/>
            <person name="Papp V."/>
            <person name="Albert L."/>
            <person name="Andreopoulos W."/>
            <person name="Angelini C."/>
            <person name="Antonin V."/>
            <person name="Barry K.W."/>
            <person name="Bougher N.L."/>
            <person name="Buchanan P."/>
            <person name="Buyck B."/>
            <person name="Bense V."/>
            <person name="Catcheside P."/>
            <person name="Chovatia M."/>
            <person name="Cooper J."/>
            <person name="Damon W."/>
            <person name="Desjardin D."/>
            <person name="Finy P."/>
            <person name="Geml J."/>
            <person name="Haridas S."/>
            <person name="Hughes K."/>
            <person name="Justo A."/>
            <person name="Karasinski D."/>
            <person name="Kautmanova I."/>
            <person name="Kiss B."/>
            <person name="Kocsube S."/>
            <person name="Kotiranta H."/>
            <person name="LaButti K.M."/>
            <person name="Lechner B.E."/>
            <person name="Liimatainen K."/>
            <person name="Lipzen A."/>
            <person name="Lukacs Z."/>
            <person name="Mihaltcheva S."/>
            <person name="Morgado L.N."/>
            <person name="Niskanen T."/>
            <person name="Noordeloos M.E."/>
            <person name="Ohm R.A."/>
            <person name="Ortiz-Santana B."/>
            <person name="Ovrebo C."/>
            <person name="Racz N."/>
            <person name="Riley R."/>
            <person name="Savchenko A."/>
            <person name="Shiryaev A."/>
            <person name="Soop K."/>
            <person name="Spirin V."/>
            <person name="Szebenyi C."/>
            <person name="Tomsovsky M."/>
            <person name="Tulloss R.E."/>
            <person name="Uehling J."/>
            <person name="Grigoriev I.V."/>
            <person name="Vagvolgyi C."/>
            <person name="Papp T."/>
            <person name="Martin F.M."/>
            <person name="Miettinen O."/>
            <person name="Hibbett D.S."/>
            <person name="Nagy L.G."/>
        </authorList>
    </citation>
    <scope>NUCLEOTIDE SEQUENCE [LARGE SCALE GENOMIC DNA]</scope>
    <source>
        <strain evidence="4 5">FP101781</strain>
    </source>
</reference>
<comment type="caution">
    <text evidence="4">The sequence shown here is derived from an EMBL/GenBank/DDBJ whole genome shotgun (WGS) entry which is preliminary data.</text>
</comment>
<organism evidence="4 5">
    <name type="scientific">Coprinellus micaceus</name>
    <name type="common">Glistening ink-cap mushroom</name>
    <name type="synonym">Coprinus micaceus</name>
    <dbReference type="NCBI Taxonomy" id="71717"/>
    <lineage>
        <taxon>Eukaryota</taxon>
        <taxon>Fungi</taxon>
        <taxon>Dikarya</taxon>
        <taxon>Basidiomycota</taxon>
        <taxon>Agaricomycotina</taxon>
        <taxon>Agaricomycetes</taxon>
        <taxon>Agaricomycetidae</taxon>
        <taxon>Agaricales</taxon>
        <taxon>Agaricineae</taxon>
        <taxon>Psathyrellaceae</taxon>
        <taxon>Coprinellus</taxon>
    </lineage>
</organism>
<dbReference type="EMBL" id="QPFP01000006">
    <property type="protein sequence ID" value="TEB35864.1"/>
    <property type="molecule type" value="Genomic_DNA"/>
</dbReference>